<dbReference type="AlphaFoldDB" id="C4ZEL6"/>
<dbReference type="Proteomes" id="UP000001477">
    <property type="component" value="Chromosome"/>
</dbReference>
<name>C4ZEL6_AGARV</name>
<evidence type="ECO:0008006" key="3">
    <source>
        <dbReference type="Google" id="ProtNLM"/>
    </source>
</evidence>
<dbReference type="STRING" id="515619.EUBREC_0746"/>
<dbReference type="EMBL" id="CP001107">
    <property type="protein sequence ID" value="ACR74532.1"/>
    <property type="molecule type" value="Genomic_DNA"/>
</dbReference>
<dbReference type="RefSeq" id="WP_012741648.1">
    <property type="nucleotide sequence ID" value="NC_012781.1"/>
</dbReference>
<protein>
    <recommendedName>
        <fullName evidence="3">Coenzyme PQQ synthesis protein D (PqqD)</fullName>
    </recommendedName>
</protein>
<reference evidence="1 2" key="1">
    <citation type="journal article" date="2009" name="Proc. Natl. Acad. Sci. U.S.A.">
        <title>Characterizing a model human gut microbiota composed of members of its two dominant bacterial phyla.</title>
        <authorList>
            <person name="Mahowald M.A."/>
            <person name="Rey F.E."/>
            <person name="Seedorf H."/>
            <person name="Turnbaugh P.J."/>
            <person name="Fulton R.S."/>
            <person name="Wollam A."/>
            <person name="Shah N."/>
            <person name="Wang C."/>
            <person name="Magrini V."/>
            <person name="Wilson R.K."/>
            <person name="Cantarel B.L."/>
            <person name="Coutinho P.M."/>
            <person name="Henrissat B."/>
            <person name="Crock L.W."/>
            <person name="Russell A."/>
            <person name="Verberkmoes N.C."/>
            <person name="Hettich R.L."/>
            <person name="Gordon J.I."/>
        </authorList>
    </citation>
    <scope>NUCLEOTIDE SEQUENCE [LARGE SCALE GENOMIC DNA]</scope>
    <source>
        <strain evidence="2">ATCC 33656 / DSM 3377 / JCM 17463 / KCTC 5835 / LMG 30912 / VPI 0990</strain>
    </source>
</reference>
<sequence length="97" mass="11326">MDKFARQIIYSNNNVNKFFLSPYIDIEIGDDGIIVERSDDGKFIMLGNHDTSSMLRILRDLREGVTFDELKKKVEIELNEEDALTWIRALYQKGIIE</sequence>
<dbReference type="HOGENOM" id="CLU_2342566_0_0_9"/>
<dbReference type="PaxDb" id="515619-EUBREC_0746"/>
<evidence type="ECO:0000313" key="1">
    <source>
        <dbReference type="EMBL" id="ACR74532.1"/>
    </source>
</evidence>
<dbReference type="KEGG" id="ere:EUBREC_0746"/>
<evidence type="ECO:0000313" key="2">
    <source>
        <dbReference type="Proteomes" id="UP000001477"/>
    </source>
</evidence>
<proteinExistence type="predicted"/>
<organism evidence="1 2">
    <name type="scientific">Agathobacter rectalis (strain ATCC 33656 / DSM 3377 / JCM 17463 / KCTC 5835 / VPI 0990)</name>
    <name type="common">Eubacterium rectale</name>
    <dbReference type="NCBI Taxonomy" id="515619"/>
    <lineage>
        <taxon>Bacteria</taxon>
        <taxon>Bacillati</taxon>
        <taxon>Bacillota</taxon>
        <taxon>Clostridia</taxon>
        <taxon>Lachnospirales</taxon>
        <taxon>Lachnospiraceae</taxon>
        <taxon>Agathobacter</taxon>
    </lineage>
</organism>
<gene>
    <name evidence="1" type="ordered locus">EUBREC_0746</name>
</gene>
<accession>C4ZEL6</accession>
<dbReference type="GeneID" id="86987625"/>